<dbReference type="PANTHER" id="PTHR42742">
    <property type="entry name" value="TRANSCRIPTIONAL REPRESSOR MPRA"/>
    <property type="match status" value="1"/>
</dbReference>
<dbReference type="KEGG" id="mpe:MYPE7700"/>
<feature type="binding site" evidence="3">
    <location>
        <position position="173"/>
    </location>
    <ligand>
        <name>Zn(2+)</name>
        <dbReference type="ChEBI" id="CHEBI:29105"/>
    </ligand>
</feature>
<dbReference type="eggNOG" id="COG1482">
    <property type="taxonomic scope" value="Bacteria"/>
</dbReference>
<organism evidence="6 7">
    <name type="scientific">Malacoplasma penetrans (strain HF-2)</name>
    <name type="common">Mycoplasma penetrans</name>
    <dbReference type="NCBI Taxonomy" id="272633"/>
    <lineage>
        <taxon>Bacteria</taxon>
        <taxon>Bacillati</taxon>
        <taxon>Mycoplasmatota</taxon>
        <taxon>Mycoplasmoidales</taxon>
        <taxon>Mycoplasmoidaceae</taxon>
        <taxon>Malacoplasma</taxon>
    </lineage>
</organism>
<reference evidence="6 7" key="1">
    <citation type="journal article" date="2002" name="Nucleic Acids Res.">
        <title>The complete genomic sequence of Mycoplasma penetrans, an intracellular bacterial pathogen in humans.</title>
        <authorList>
            <person name="Sasaki Y."/>
            <person name="Ishikawa J."/>
            <person name="Yamashita A."/>
            <person name="Oshima K."/>
            <person name="Kenri T."/>
            <person name="Furuya K."/>
            <person name="Yoshino C."/>
            <person name="Horino A."/>
            <person name="Shiba T."/>
            <person name="Sasaki T."/>
            <person name="Hattori M."/>
        </authorList>
    </citation>
    <scope>NUCLEOTIDE SEQUENCE [LARGE SCALE GENOMIC DNA]</scope>
    <source>
        <strain evidence="6 7">HF-2</strain>
    </source>
</reference>
<evidence type="ECO:0000256" key="2">
    <source>
        <dbReference type="ARBA" id="ARBA00022833"/>
    </source>
</evidence>
<keyword evidence="2 3" id="KW-0862">Zinc</keyword>
<dbReference type="Gene3D" id="2.60.120.10">
    <property type="entry name" value="Jelly Rolls"/>
    <property type="match status" value="1"/>
</dbReference>
<dbReference type="GO" id="GO:0005975">
    <property type="term" value="P:carbohydrate metabolic process"/>
    <property type="evidence" value="ECO:0007669"/>
    <property type="project" value="InterPro"/>
</dbReference>
<dbReference type="PANTHER" id="PTHR42742:SF3">
    <property type="entry name" value="FRUCTOKINASE"/>
    <property type="match status" value="1"/>
</dbReference>
<keyword evidence="7" id="KW-1185">Reference proteome</keyword>
<dbReference type="PIRSF" id="PIRSF036894">
    <property type="entry name" value="PMI_Firm_short"/>
    <property type="match status" value="1"/>
</dbReference>
<dbReference type="InterPro" id="IPR051804">
    <property type="entry name" value="Carb_Metab_Reg_Kinase/Isom"/>
</dbReference>
<keyword evidence="6" id="KW-0413">Isomerase</keyword>
<protein>
    <submittedName>
        <fullName evidence="6">Mannose-6-phosphate isomerase</fullName>
    </submittedName>
</protein>
<feature type="binding site" evidence="3">
    <location>
        <position position="116"/>
    </location>
    <ligand>
        <name>Zn(2+)</name>
        <dbReference type="ChEBI" id="CHEBI:29105"/>
    </ligand>
</feature>
<feature type="active site" evidence="4">
    <location>
        <position position="193"/>
    </location>
</feature>
<gene>
    <name evidence="6" type="ordered locus">MYPE7700</name>
</gene>
<evidence type="ECO:0000313" key="7">
    <source>
        <dbReference type="Proteomes" id="UP000002522"/>
    </source>
</evidence>
<evidence type="ECO:0000256" key="4">
    <source>
        <dbReference type="PIRSR" id="PIRSR036894-2"/>
    </source>
</evidence>
<dbReference type="CDD" id="cd07010">
    <property type="entry name" value="cupin_PMI_type_I_N_bac"/>
    <property type="match status" value="1"/>
</dbReference>
<sequence length="307" mass="35466">MIMNNTLIFLKPYYDQKIWGGNKLKKFGYDIPSDKTGEAWLISALKDKSSIVINEEYKGMSFYDFFNNYRDTFFGSYTNEYPLLSKIIDANDNLSVQVHPDDEYAKNKHNKLGKTECWYILDCLKDSSIIYGHKALSVEEMSEIIAKDKWEETLIKIPVKPDDFYYVPSGTVHAINKGNLIFELQQSSDITYRLFDYHRKESDGKERELHIEDSLNVIKFPFEIPSGESVKKRNDFLVDNNLFKLKKIIVKDHQIISPQKFWMQGTVIEGNCIINGNECTIGTSFVSKSNTALEIKGKATLLLSWVD</sequence>
<keyword evidence="1 3" id="KW-0479">Metal-binding</keyword>
<feature type="domain" description="Phosphomannose isomerase type I catalytic" evidence="5">
    <location>
        <begin position="9"/>
        <end position="111"/>
    </location>
</feature>
<dbReference type="EMBL" id="BA000026">
    <property type="protein sequence ID" value="BAC44564.1"/>
    <property type="molecule type" value="Genomic_DNA"/>
</dbReference>
<dbReference type="STRING" id="272633.gene:10731893"/>
<dbReference type="GO" id="GO:0008270">
    <property type="term" value="F:zinc ion binding"/>
    <property type="evidence" value="ECO:0007669"/>
    <property type="project" value="InterPro"/>
</dbReference>
<dbReference type="HOGENOM" id="CLU_020529_0_0_14"/>
<evidence type="ECO:0000313" key="6">
    <source>
        <dbReference type="EMBL" id="BAC44564.1"/>
    </source>
</evidence>
<dbReference type="AlphaFoldDB" id="Q8EUZ7"/>
<dbReference type="InterPro" id="IPR014628">
    <property type="entry name" value="Man6P_isomerase_Firm_short"/>
</dbReference>
<dbReference type="InParanoid" id="Q8EUZ7"/>
<dbReference type="GO" id="GO:0004476">
    <property type="term" value="F:mannose-6-phosphate isomerase activity"/>
    <property type="evidence" value="ECO:0007669"/>
    <property type="project" value="InterPro"/>
</dbReference>
<accession>Q8EUZ7</accession>
<name>Q8EUZ7_MALP2</name>
<dbReference type="Pfam" id="PF20511">
    <property type="entry name" value="PMI_typeI_cat"/>
    <property type="match status" value="1"/>
</dbReference>
<dbReference type="Proteomes" id="UP000002522">
    <property type="component" value="Chromosome"/>
</dbReference>
<evidence type="ECO:0000256" key="1">
    <source>
        <dbReference type="ARBA" id="ARBA00022723"/>
    </source>
</evidence>
<feature type="binding site" evidence="3">
    <location>
        <position position="99"/>
    </location>
    <ligand>
        <name>Zn(2+)</name>
        <dbReference type="ChEBI" id="CHEBI:29105"/>
    </ligand>
</feature>
<dbReference type="InterPro" id="IPR014710">
    <property type="entry name" value="RmlC-like_jellyroll"/>
</dbReference>
<dbReference type="InterPro" id="IPR046457">
    <property type="entry name" value="PMI_typeI_cat"/>
</dbReference>
<dbReference type="InterPro" id="IPR011051">
    <property type="entry name" value="RmlC_Cupin_sf"/>
</dbReference>
<comment type="cofactor">
    <cofactor evidence="3">
        <name>Zn(2+)</name>
        <dbReference type="ChEBI" id="CHEBI:29105"/>
    </cofactor>
    <text evidence="3">Binds 1 zinc ion per subunit.</text>
</comment>
<dbReference type="FunCoup" id="Q8EUZ7">
    <property type="interactions" value="62"/>
</dbReference>
<proteinExistence type="predicted"/>
<evidence type="ECO:0000259" key="5">
    <source>
        <dbReference type="Pfam" id="PF20511"/>
    </source>
</evidence>
<dbReference type="SUPFAM" id="SSF51182">
    <property type="entry name" value="RmlC-like cupins"/>
    <property type="match status" value="1"/>
</dbReference>
<evidence type="ECO:0000256" key="3">
    <source>
        <dbReference type="PIRSR" id="PIRSR036894-1"/>
    </source>
</evidence>